<keyword evidence="7" id="KW-0472">Membrane</keyword>
<evidence type="ECO:0000256" key="6">
    <source>
        <dbReference type="ARBA" id="ARBA00023180"/>
    </source>
</evidence>
<dbReference type="InterPro" id="IPR003675">
    <property type="entry name" value="Rce1/LyrA-like_dom"/>
</dbReference>
<dbReference type="Gene3D" id="3.60.10.10">
    <property type="entry name" value="Endonuclease/exonuclease/phosphatase"/>
    <property type="match status" value="1"/>
</dbReference>
<keyword evidence="4" id="KW-0064">Aspartyl protease</keyword>
<comment type="similarity">
    <text evidence="1">Belongs to the peptidase A1 family.</text>
</comment>
<dbReference type="PANTHER" id="PTHR47967:SF128">
    <property type="entry name" value="ASPARTIC PROTEINASE CDR1-LIKE"/>
    <property type="match status" value="1"/>
</dbReference>
<dbReference type="InterPro" id="IPR001969">
    <property type="entry name" value="Aspartic_peptidase_AS"/>
</dbReference>
<name>A0A4Y7L063_PAPSO</name>
<dbReference type="InterPro" id="IPR032799">
    <property type="entry name" value="TAXi_C"/>
</dbReference>
<accession>A0A4Y7L063</accession>
<evidence type="ECO:0000259" key="8">
    <source>
        <dbReference type="PROSITE" id="PS51767"/>
    </source>
</evidence>
<keyword evidence="7" id="KW-1133">Transmembrane helix</keyword>
<dbReference type="EMBL" id="CM010723">
    <property type="protein sequence ID" value="RZC78407.1"/>
    <property type="molecule type" value="Genomic_DNA"/>
</dbReference>
<evidence type="ECO:0000256" key="1">
    <source>
        <dbReference type="ARBA" id="ARBA00007447"/>
    </source>
</evidence>
<dbReference type="PROSITE" id="PS00141">
    <property type="entry name" value="ASP_PROTEASE"/>
    <property type="match status" value="2"/>
</dbReference>
<dbReference type="AlphaFoldDB" id="A0A4Y7L063"/>
<dbReference type="Pfam" id="PF14543">
    <property type="entry name" value="TAXi_N"/>
    <property type="match status" value="2"/>
</dbReference>
<evidence type="ECO:0000256" key="5">
    <source>
        <dbReference type="ARBA" id="ARBA00022801"/>
    </source>
</evidence>
<keyword evidence="2" id="KW-0645">Protease</keyword>
<dbReference type="GO" id="GO:0006508">
    <property type="term" value="P:proteolysis"/>
    <property type="evidence" value="ECO:0007669"/>
    <property type="project" value="UniProtKB-KW"/>
</dbReference>
<dbReference type="GO" id="GO:0005576">
    <property type="term" value="C:extracellular region"/>
    <property type="evidence" value="ECO:0007669"/>
    <property type="project" value="TreeGrafter"/>
</dbReference>
<dbReference type="InterPro" id="IPR021109">
    <property type="entry name" value="Peptidase_aspartic_dom_sf"/>
</dbReference>
<evidence type="ECO:0000256" key="3">
    <source>
        <dbReference type="ARBA" id="ARBA00022729"/>
    </source>
</evidence>
<evidence type="ECO:0000256" key="4">
    <source>
        <dbReference type="ARBA" id="ARBA00022750"/>
    </source>
</evidence>
<dbReference type="Gene3D" id="2.40.70.10">
    <property type="entry name" value="Acid Proteases"/>
    <property type="match status" value="4"/>
</dbReference>
<dbReference type="GO" id="GO:0080120">
    <property type="term" value="P:CAAX-box protein maturation"/>
    <property type="evidence" value="ECO:0007669"/>
    <property type="project" value="UniProtKB-ARBA"/>
</dbReference>
<dbReference type="SUPFAM" id="SSF50630">
    <property type="entry name" value="Acid proteases"/>
    <property type="match status" value="2"/>
</dbReference>
<evidence type="ECO:0000256" key="7">
    <source>
        <dbReference type="SAM" id="Phobius"/>
    </source>
</evidence>
<dbReference type="Proteomes" id="UP000316621">
    <property type="component" value="Chromosome 9"/>
</dbReference>
<proteinExistence type="inferred from homology"/>
<organism evidence="9 10">
    <name type="scientific">Papaver somniferum</name>
    <name type="common">Opium poppy</name>
    <dbReference type="NCBI Taxonomy" id="3469"/>
    <lineage>
        <taxon>Eukaryota</taxon>
        <taxon>Viridiplantae</taxon>
        <taxon>Streptophyta</taxon>
        <taxon>Embryophyta</taxon>
        <taxon>Tracheophyta</taxon>
        <taxon>Spermatophyta</taxon>
        <taxon>Magnoliopsida</taxon>
        <taxon>Ranunculales</taxon>
        <taxon>Papaveraceae</taxon>
        <taxon>Papaveroideae</taxon>
        <taxon>Papaver</taxon>
    </lineage>
</organism>
<evidence type="ECO:0000313" key="10">
    <source>
        <dbReference type="Proteomes" id="UP000316621"/>
    </source>
</evidence>
<dbReference type="InterPro" id="IPR033121">
    <property type="entry name" value="PEPTIDASE_A1"/>
</dbReference>
<sequence>MQDSKRIPWKVHLEEWNVPWDWKIVLYVMAPYLMSTEVGFSVDLIHRESPLSPFYNPLETNSDRLRSVIHRSVSRVNGFAFTDNLINNIQSQVIPNSGDYLMKLSIGSPPINILAIVDTGSDLTWIQCKPCEYCFNQSSPVFDPEQSSTFRDVACGSNSCDQLLGNGRCDANNTNCEYSYYYGDLSHSSGLLAVDKFTFDSTSDSQFTAVSNMVFGCGHHNRGSFSDRGSGIVGLGGGPLSLVSQLGSETDGKFSYCLLPMFENSTSKLNFGSLSIVSNQGVVSTPLISKNPLTYYYLTLEGISVGNTRIESKPTDFSTEAGSEGNIIIDSGTTLTLLNEELYDELESFVKAAIDVDTTDDPNEILSLCYNNTSSIQVPEMIFHFTNADLHLNRLNTFIQTPYASLICLAMMPSQTAIFGIVESKGNSQNAIQSSIQNTDEVAVKFLVDQLLKTVVKLSVLFVFVNPYQPFPEDVFSYRWNQPFNLKNGWVLWGFGGLIAASSCVFLIKSLTSGLHVSQVQNEAEALLRLSPLIGASKISNVSLLAILGILTPICEETIYRGFLLTSLSKWLPVNVSVFLSSVVFTLAHQSPGKSTEIFIFGLALGFVYARTRNLLAPITMHACWNLAVVLILIYFKVQSDHFDEFFAPKLDKDGYQALYKKKTTEVYTGTYDVDGCATFFRRDRFSHVKKYEVEFNKAAQSLTDAVVPITQKKAALSRLLKDHVALIAVLEAKFSNHGADTPGKRQLLCVVRKLKCCNPKGFTLRMIYKDSNESLFYDPADIRLAPGERFQALIDQSRSRAHYIGSQVLLRNKNVTMNPDVVRVPVVPEAAMWYVGMVGIGTFPTSPPYMNYYLMIDSGSDLTWLQCHGATKTFNQDALLYPWEYSQTYHPLPCHTHPACTGDSCNTNGECVYRAAYASGAVATCVIAKETFSITGGGAFETLQLLMGCGFHQQNFVDLGNNRRIRNENDLIAGILGLGRGPLSFINQLGADGQGKFSYCLEKRSENIYAGGTYLSFGADATIGSGGQIVHRTPIVVPEFQFQTSAYYLNLEDITVGSNRVGFRSRDFELKEDGRGGCVIDSGAPYTVMYKDHFDRVAKLVVAFFKQNRMRVAAPTGDGLCFVISRRDYTVPIIKFHFQQQGEFVVLETGFLPIGGNVCLAIARSESDTGPAFILGAIQQVNKRILYDSMSMTLSFADEIC</sequence>
<reference evidence="9 10" key="1">
    <citation type="journal article" date="2018" name="Science">
        <title>The opium poppy genome and morphinan production.</title>
        <authorList>
            <person name="Guo L."/>
            <person name="Winzer T."/>
            <person name="Yang X."/>
            <person name="Li Y."/>
            <person name="Ning Z."/>
            <person name="He Z."/>
            <person name="Teodor R."/>
            <person name="Lu Y."/>
            <person name="Bowser T.A."/>
            <person name="Graham I.A."/>
            <person name="Ye K."/>
        </authorList>
    </citation>
    <scope>NUCLEOTIDE SEQUENCE [LARGE SCALE GENOMIC DNA]</scope>
    <source>
        <strain evidence="10">cv. HN1</strain>
        <tissue evidence="9">Leaves</tissue>
    </source>
</reference>
<protein>
    <recommendedName>
        <fullName evidence="8">Peptidase A1 domain-containing protein</fullName>
    </recommendedName>
</protein>
<keyword evidence="10" id="KW-1185">Reference proteome</keyword>
<dbReference type="Gramene" id="RZC78407">
    <property type="protein sequence ID" value="RZC78407"/>
    <property type="gene ID" value="C5167_003412"/>
</dbReference>
<dbReference type="PANTHER" id="PTHR47967">
    <property type="entry name" value="OS07G0603500 PROTEIN-RELATED"/>
    <property type="match status" value="1"/>
</dbReference>
<dbReference type="InterPro" id="IPR036691">
    <property type="entry name" value="Endo/exonu/phosph_ase_sf"/>
</dbReference>
<evidence type="ECO:0000256" key="2">
    <source>
        <dbReference type="ARBA" id="ARBA00022670"/>
    </source>
</evidence>
<dbReference type="Pfam" id="PF14541">
    <property type="entry name" value="TAXi_C"/>
    <property type="match status" value="2"/>
</dbReference>
<feature type="transmembrane region" description="Helical" evidence="7">
    <location>
        <begin position="490"/>
        <end position="509"/>
    </location>
</feature>
<gene>
    <name evidence="9" type="ORF">C5167_003412</name>
</gene>
<keyword evidence="5" id="KW-0378">Hydrolase</keyword>
<dbReference type="OMA" id="HHAREST"/>
<dbReference type="PROSITE" id="PS51767">
    <property type="entry name" value="PEPTIDASE_A1"/>
    <property type="match status" value="2"/>
</dbReference>
<keyword evidence="3" id="KW-0732">Signal</keyword>
<dbReference type="GO" id="GO:0004190">
    <property type="term" value="F:aspartic-type endopeptidase activity"/>
    <property type="evidence" value="ECO:0007669"/>
    <property type="project" value="UniProtKB-KW"/>
</dbReference>
<keyword evidence="7" id="KW-0812">Transmembrane</keyword>
<feature type="transmembrane region" description="Helical" evidence="7">
    <location>
        <begin position="616"/>
        <end position="636"/>
    </location>
</feature>
<dbReference type="InterPro" id="IPR032861">
    <property type="entry name" value="TAXi_N"/>
</dbReference>
<dbReference type="CDD" id="cd05476">
    <property type="entry name" value="pepsin_A_like_plant"/>
    <property type="match status" value="1"/>
</dbReference>
<feature type="domain" description="Peptidase A1" evidence="8">
    <location>
        <begin position="100"/>
        <end position="447"/>
    </location>
</feature>
<dbReference type="FunFam" id="2.40.70.10:FF:000016">
    <property type="entry name" value="Probable aspartic protease At2g35615"/>
    <property type="match status" value="1"/>
</dbReference>
<dbReference type="Pfam" id="PF02517">
    <property type="entry name" value="Rce1-like"/>
    <property type="match status" value="1"/>
</dbReference>
<dbReference type="InterPro" id="IPR051708">
    <property type="entry name" value="Plant_Aspart_Prot_A1"/>
</dbReference>
<dbReference type="InterPro" id="IPR034161">
    <property type="entry name" value="Pepsin-like_plant"/>
</dbReference>
<evidence type="ECO:0000313" key="9">
    <source>
        <dbReference type="EMBL" id="RZC78407.1"/>
    </source>
</evidence>
<feature type="domain" description="Peptidase A1" evidence="8">
    <location>
        <begin position="835"/>
        <end position="1198"/>
    </location>
</feature>
<keyword evidence="6" id="KW-0325">Glycoprotein</keyword>